<evidence type="ECO:0000256" key="1">
    <source>
        <dbReference type="SAM" id="Phobius"/>
    </source>
</evidence>
<evidence type="ECO:0000313" key="3">
    <source>
        <dbReference type="Proteomes" id="UP000321181"/>
    </source>
</evidence>
<keyword evidence="1" id="KW-1133">Transmembrane helix</keyword>
<name>A0A512DEU9_9CELL</name>
<evidence type="ECO:0000313" key="2">
    <source>
        <dbReference type="EMBL" id="GEO35003.1"/>
    </source>
</evidence>
<dbReference type="OrthoDB" id="4826267at2"/>
<gene>
    <name evidence="2" type="ORF">CAE01nite_27280</name>
</gene>
<dbReference type="RefSeq" id="WP_146905538.1">
    <property type="nucleotide sequence ID" value="NZ_BAAARM010000001.1"/>
</dbReference>
<organism evidence="2 3">
    <name type="scientific">Cellulomonas aerilata</name>
    <dbReference type="NCBI Taxonomy" id="515326"/>
    <lineage>
        <taxon>Bacteria</taxon>
        <taxon>Bacillati</taxon>
        <taxon>Actinomycetota</taxon>
        <taxon>Actinomycetes</taxon>
        <taxon>Micrococcales</taxon>
        <taxon>Cellulomonadaceae</taxon>
        <taxon>Cellulomonas</taxon>
    </lineage>
</organism>
<accession>A0A512DEU9</accession>
<dbReference type="InterPro" id="IPR022121">
    <property type="entry name" value="Peptidase_M73_camelysin"/>
</dbReference>
<dbReference type="Proteomes" id="UP000321181">
    <property type="component" value="Unassembled WGS sequence"/>
</dbReference>
<keyword evidence="1" id="KW-0472">Membrane</keyword>
<dbReference type="Pfam" id="PF12389">
    <property type="entry name" value="Peptidase_M73"/>
    <property type="match status" value="1"/>
</dbReference>
<proteinExistence type="predicted"/>
<feature type="transmembrane region" description="Helical" evidence="1">
    <location>
        <begin position="33"/>
        <end position="56"/>
    </location>
</feature>
<keyword evidence="3" id="KW-1185">Reference proteome</keyword>
<evidence type="ECO:0008006" key="4">
    <source>
        <dbReference type="Google" id="ProtNLM"/>
    </source>
</evidence>
<dbReference type="EMBL" id="BJYY01000016">
    <property type="protein sequence ID" value="GEO35003.1"/>
    <property type="molecule type" value="Genomic_DNA"/>
</dbReference>
<dbReference type="AlphaFoldDB" id="A0A512DEU9"/>
<keyword evidence="1" id="KW-0812">Transmembrane</keyword>
<comment type="caution">
    <text evidence="2">The sequence shown here is derived from an EMBL/GenBank/DDBJ whole genome shotgun (WGS) entry which is preliminary data.</text>
</comment>
<protein>
    <recommendedName>
        <fullName evidence="4">SipW-cognate class signal peptide</fullName>
    </recommendedName>
</protein>
<reference evidence="2 3" key="1">
    <citation type="submission" date="2019-07" db="EMBL/GenBank/DDBJ databases">
        <title>Whole genome shotgun sequence of Cellulomonas aerilata NBRC 106308.</title>
        <authorList>
            <person name="Hosoyama A."/>
            <person name="Uohara A."/>
            <person name="Ohji S."/>
            <person name="Ichikawa N."/>
        </authorList>
    </citation>
    <scope>NUCLEOTIDE SEQUENCE [LARGE SCALE GENOMIC DNA]</scope>
    <source>
        <strain evidence="2 3">NBRC 106308</strain>
    </source>
</reference>
<sequence length="222" mass="22713">MSSPARPDMDDLLQEMIAPATPSAADRARRRRLAASAATVGLGLVGVTSLTTSALFTDNDSVSGGGFTTGTVDVGLTAAETFLEVASMVPGDAAYQPLTVRNDGSLGYRYAVEKSFADTGDAALSGQLQLAVYSVVDEASCTADGVAGLQPLRAPAPVAADGPVLIGDRTTGGQAGDRLVVATDVDVLCFGLYLPPETDNTFQNASTTLGLTVWAEQSAHND</sequence>